<reference evidence="1 2" key="1">
    <citation type="journal article" date="2023" name="Commun. Biol.">
        <title>Genome analysis of Parmales, the sister group of diatoms, reveals the evolutionary specialization of diatoms from phago-mixotrophs to photoautotrophs.</title>
        <authorList>
            <person name="Ban H."/>
            <person name="Sato S."/>
            <person name="Yoshikawa S."/>
            <person name="Yamada K."/>
            <person name="Nakamura Y."/>
            <person name="Ichinomiya M."/>
            <person name="Sato N."/>
            <person name="Blanc-Mathieu R."/>
            <person name="Endo H."/>
            <person name="Kuwata A."/>
            <person name="Ogata H."/>
        </authorList>
    </citation>
    <scope>NUCLEOTIDE SEQUENCE [LARGE SCALE GENOMIC DNA]</scope>
</reference>
<accession>A0ABQ6MB88</accession>
<keyword evidence="2" id="KW-1185">Reference proteome</keyword>
<evidence type="ECO:0008006" key="3">
    <source>
        <dbReference type="Google" id="ProtNLM"/>
    </source>
</evidence>
<protein>
    <recommendedName>
        <fullName evidence="3">IMS import disulfide relay-system CHCH-CHCH-like Cx9C domain-containing protein</fullName>
    </recommendedName>
</protein>
<name>A0ABQ6MB88_9STRA</name>
<dbReference type="EMBL" id="BRYB01000114">
    <property type="protein sequence ID" value="GMI23094.1"/>
    <property type="molecule type" value="Genomic_DNA"/>
</dbReference>
<dbReference type="Proteomes" id="UP001165060">
    <property type="component" value="Unassembled WGS sequence"/>
</dbReference>
<evidence type="ECO:0000313" key="1">
    <source>
        <dbReference type="EMBL" id="GMI23094.1"/>
    </source>
</evidence>
<evidence type="ECO:0000313" key="2">
    <source>
        <dbReference type="Proteomes" id="UP001165060"/>
    </source>
</evidence>
<organism evidence="1 2">
    <name type="scientific">Tetraparma gracilis</name>
    <dbReference type="NCBI Taxonomy" id="2962635"/>
    <lineage>
        <taxon>Eukaryota</taxon>
        <taxon>Sar</taxon>
        <taxon>Stramenopiles</taxon>
        <taxon>Ochrophyta</taxon>
        <taxon>Bolidophyceae</taxon>
        <taxon>Parmales</taxon>
        <taxon>Triparmaceae</taxon>
        <taxon>Tetraparma</taxon>
    </lineage>
</organism>
<gene>
    <name evidence="1" type="ORF">TeGR_g2304</name>
</gene>
<comment type="caution">
    <text evidence="1">The sequence shown here is derived from an EMBL/GenBank/DDBJ whole genome shotgun (WGS) entry which is preliminary data.</text>
</comment>
<proteinExistence type="predicted"/>
<sequence>MYELRYCVAVKACPAEMSDYVNCVRATKNKDDGRCLERKEVVALCEAAKAGSMLAASQELWNGPRF</sequence>